<evidence type="ECO:0000256" key="5">
    <source>
        <dbReference type="SAM" id="SignalP"/>
    </source>
</evidence>
<dbReference type="Pfam" id="PF00877">
    <property type="entry name" value="NLPC_P60"/>
    <property type="match status" value="1"/>
</dbReference>
<feature type="chain" id="PRO_5046455423" evidence="5">
    <location>
        <begin position="31"/>
        <end position="321"/>
    </location>
</feature>
<evidence type="ECO:0000313" key="8">
    <source>
        <dbReference type="Proteomes" id="UP001501444"/>
    </source>
</evidence>
<keyword evidence="2" id="KW-0645">Protease</keyword>
<comment type="caution">
    <text evidence="7">The sequence shown here is derived from an EMBL/GenBank/DDBJ whole genome shotgun (WGS) entry which is preliminary data.</text>
</comment>
<dbReference type="PROSITE" id="PS51935">
    <property type="entry name" value="NLPC_P60"/>
    <property type="match status" value="1"/>
</dbReference>
<gene>
    <name evidence="7" type="ORF">GCM10010170_060240</name>
</gene>
<feature type="domain" description="NlpC/P60" evidence="6">
    <location>
        <begin position="204"/>
        <end position="321"/>
    </location>
</feature>
<dbReference type="Gene3D" id="6.10.250.3150">
    <property type="match status" value="1"/>
</dbReference>
<dbReference type="PANTHER" id="PTHR47359">
    <property type="entry name" value="PEPTIDOGLYCAN DL-ENDOPEPTIDASE CWLO"/>
    <property type="match status" value="1"/>
</dbReference>
<keyword evidence="8" id="KW-1185">Reference proteome</keyword>
<dbReference type="Proteomes" id="UP001501444">
    <property type="component" value="Unassembled WGS sequence"/>
</dbReference>
<organism evidence="7 8">
    <name type="scientific">Dactylosporangium salmoneum</name>
    <dbReference type="NCBI Taxonomy" id="53361"/>
    <lineage>
        <taxon>Bacteria</taxon>
        <taxon>Bacillati</taxon>
        <taxon>Actinomycetota</taxon>
        <taxon>Actinomycetes</taxon>
        <taxon>Micromonosporales</taxon>
        <taxon>Micromonosporaceae</taxon>
        <taxon>Dactylosporangium</taxon>
    </lineage>
</organism>
<proteinExistence type="inferred from homology"/>
<dbReference type="PANTHER" id="PTHR47359:SF3">
    <property type="entry name" value="NLP_P60 DOMAIN-CONTAINING PROTEIN-RELATED"/>
    <property type="match status" value="1"/>
</dbReference>
<evidence type="ECO:0000259" key="6">
    <source>
        <dbReference type="PROSITE" id="PS51935"/>
    </source>
</evidence>
<dbReference type="SUPFAM" id="SSF54001">
    <property type="entry name" value="Cysteine proteinases"/>
    <property type="match status" value="1"/>
</dbReference>
<comment type="similarity">
    <text evidence="1">Belongs to the peptidase C40 family.</text>
</comment>
<feature type="signal peptide" evidence="5">
    <location>
        <begin position="1"/>
        <end position="30"/>
    </location>
</feature>
<protein>
    <submittedName>
        <fullName evidence="7">C40 family peptidase</fullName>
    </submittedName>
</protein>
<evidence type="ECO:0000313" key="7">
    <source>
        <dbReference type="EMBL" id="GAA2363390.1"/>
    </source>
</evidence>
<dbReference type="Gene3D" id="3.90.1720.10">
    <property type="entry name" value="endopeptidase domain like (from Nostoc punctiforme)"/>
    <property type="match status" value="1"/>
</dbReference>
<reference evidence="8" key="1">
    <citation type="journal article" date="2019" name="Int. J. Syst. Evol. Microbiol.">
        <title>The Global Catalogue of Microorganisms (GCM) 10K type strain sequencing project: providing services to taxonomists for standard genome sequencing and annotation.</title>
        <authorList>
            <consortium name="The Broad Institute Genomics Platform"/>
            <consortium name="The Broad Institute Genome Sequencing Center for Infectious Disease"/>
            <person name="Wu L."/>
            <person name="Ma J."/>
        </authorList>
    </citation>
    <scope>NUCLEOTIDE SEQUENCE [LARGE SCALE GENOMIC DNA]</scope>
    <source>
        <strain evidence="8">JCM 3272</strain>
    </source>
</reference>
<evidence type="ECO:0000256" key="3">
    <source>
        <dbReference type="ARBA" id="ARBA00022801"/>
    </source>
</evidence>
<dbReference type="InterPro" id="IPR051794">
    <property type="entry name" value="PG_Endopeptidase_C40"/>
</dbReference>
<sequence>MGFCRKNLRSTASLVVAGLILLAAPGAGHADPSADRQRVLANAWQELEGVIERYNAVADDLRATDARLGQVTARLGPLQTQVDAAQKETNEAAAALYRSGGAVGSTAALITAQSPESWMDQLAMLDQIARRRSGGLRALQAAQDDLNKQKTELSVLRERQRSQQLELGQRKSTIETQLRRLGDRRVARVPSGALHDGFVPAFTDDAAGRAVRFAYNQLGKVYQWGADGPNTYDCSGLTMAAWKAAGVTLPHNAARQKQTVKPITRAELRPGDLVFYYKDVSHVGIYIGDGRVIEAPRAGERISMRLLDYAPVVGFGRPQYE</sequence>
<evidence type="ECO:0000256" key="1">
    <source>
        <dbReference type="ARBA" id="ARBA00007074"/>
    </source>
</evidence>
<evidence type="ECO:0000256" key="4">
    <source>
        <dbReference type="ARBA" id="ARBA00022807"/>
    </source>
</evidence>
<keyword evidence="3" id="KW-0378">Hydrolase</keyword>
<keyword evidence="4" id="KW-0788">Thiol protease</keyword>
<dbReference type="EMBL" id="BAAARV010000058">
    <property type="protein sequence ID" value="GAA2363390.1"/>
    <property type="molecule type" value="Genomic_DNA"/>
</dbReference>
<dbReference type="InterPro" id="IPR038765">
    <property type="entry name" value="Papain-like_cys_pep_sf"/>
</dbReference>
<evidence type="ECO:0000256" key="2">
    <source>
        <dbReference type="ARBA" id="ARBA00022670"/>
    </source>
</evidence>
<keyword evidence="5" id="KW-0732">Signal</keyword>
<dbReference type="InterPro" id="IPR000064">
    <property type="entry name" value="NLP_P60_dom"/>
</dbReference>
<accession>A0ABP5TW87</accession>
<name>A0ABP5TW87_9ACTN</name>